<dbReference type="OrthoDB" id="8982743at2"/>
<keyword evidence="8" id="KW-0626">Porin</keyword>
<accession>A0A158AJ47</accession>
<evidence type="ECO:0000256" key="3">
    <source>
        <dbReference type="ARBA" id="ARBA00022448"/>
    </source>
</evidence>
<dbReference type="Proteomes" id="UP000054870">
    <property type="component" value="Unassembled WGS sequence"/>
</dbReference>
<evidence type="ECO:0000313" key="14">
    <source>
        <dbReference type="Proteomes" id="UP000054870"/>
    </source>
</evidence>
<evidence type="ECO:0000256" key="4">
    <source>
        <dbReference type="ARBA" id="ARBA00022452"/>
    </source>
</evidence>
<name>A0A158AJ47_9BURK</name>
<dbReference type="GO" id="GO:0015288">
    <property type="term" value="F:porin activity"/>
    <property type="evidence" value="ECO:0007669"/>
    <property type="project" value="UniProtKB-KW"/>
</dbReference>
<evidence type="ECO:0000259" key="12">
    <source>
        <dbReference type="Pfam" id="PF13609"/>
    </source>
</evidence>
<dbReference type="InterPro" id="IPR050298">
    <property type="entry name" value="Gram-neg_bact_OMP"/>
</dbReference>
<keyword evidence="6 11" id="KW-0732">Signal</keyword>
<keyword evidence="14" id="KW-1185">Reference proteome</keyword>
<evidence type="ECO:0000256" key="9">
    <source>
        <dbReference type="ARBA" id="ARBA00023136"/>
    </source>
</evidence>
<keyword evidence="3" id="KW-0813">Transport</keyword>
<proteinExistence type="predicted"/>
<protein>
    <submittedName>
        <fullName evidence="13">Porin</fullName>
    </submittedName>
</protein>
<feature type="signal peptide" evidence="11">
    <location>
        <begin position="1"/>
        <end position="22"/>
    </location>
</feature>
<evidence type="ECO:0000256" key="11">
    <source>
        <dbReference type="SAM" id="SignalP"/>
    </source>
</evidence>
<dbReference type="PANTHER" id="PTHR34501:SF9">
    <property type="entry name" value="MAJOR OUTER MEMBRANE PROTEIN P.IA"/>
    <property type="match status" value="1"/>
</dbReference>
<feature type="chain" id="PRO_5007620532" evidence="11">
    <location>
        <begin position="23"/>
        <end position="371"/>
    </location>
</feature>
<comment type="caution">
    <text evidence="13">The sequence shown here is derived from an EMBL/GenBank/DDBJ whole genome shotgun (WGS) entry which is preliminary data.</text>
</comment>
<evidence type="ECO:0000256" key="6">
    <source>
        <dbReference type="ARBA" id="ARBA00022729"/>
    </source>
</evidence>
<dbReference type="SUPFAM" id="SSF56935">
    <property type="entry name" value="Porins"/>
    <property type="match status" value="1"/>
</dbReference>
<dbReference type="Pfam" id="PF13609">
    <property type="entry name" value="Porin_4"/>
    <property type="match status" value="1"/>
</dbReference>
<feature type="domain" description="Porin" evidence="12">
    <location>
        <begin position="13"/>
        <end position="342"/>
    </location>
</feature>
<dbReference type="EMBL" id="FCOF02000008">
    <property type="protein sequence ID" value="SAK57646.1"/>
    <property type="molecule type" value="Genomic_DNA"/>
</dbReference>
<comment type="subunit">
    <text evidence="2">Homotrimer.</text>
</comment>
<dbReference type="AlphaFoldDB" id="A0A158AJ47"/>
<dbReference type="InterPro" id="IPR002299">
    <property type="entry name" value="Porin_Neis"/>
</dbReference>
<dbReference type="GO" id="GO:0009279">
    <property type="term" value="C:cell outer membrane"/>
    <property type="evidence" value="ECO:0007669"/>
    <property type="project" value="UniProtKB-SubCell"/>
</dbReference>
<dbReference type="InterPro" id="IPR023614">
    <property type="entry name" value="Porin_dom_sf"/>
</dbReference>
<evidence type="ECO:0000256" key="5">
    <source>
        <dbReference type="ARBA" id="ARBA00022692"/>
    </source>
</evidence>
<keyword evidence="5" id="KW-0812">Transmembrane</keyword>
<organism evidence="13 14">
    <name type="scientific">Caballeronia catudaia</name>
    <dbReference type="NCBI Taxonomy" id="1777136"/>
    <lineage>
        <taxon>Bacteria</taxon>
        <taxon>Pseudomonadati</taxon>
        <taxon>Pseudomonadota</taxon>
        <taxon>Betaproteobacteria</taxon>
        <taxon>Burkholderiales</taxon>
        <taxon>Burkholderiaceae</taxon>
        <taxon>Caballeronia</taxon>
    </lineage>
</organism>
<keyword evidence="7" id="KW-0406">Ion transport</keyword>
<evidence type="ECO:0000256" key="10">
    <source>
        <dbReference type="ARBA" id="ARBA00023237"/>
    </source>
</evidence>
<gene>
    <name evidence="13" type="ORF">AWB75_02252</name>
</gene>
<keyword evidence="9" id="KW-0472">Membrane</keyword>
<dbReference type="InterPro" id="IPR033900">
    <property type="entry name" value="Gram_neg_porin_domain"/>
</dbReference>
<reference evidence="13" key="1">
    <citation type="submission" date="2016-01" db="EMBL/GenBank/DDBJ databases">
        <authorList>
            <person name="Peeters C."/>
        </authorList>
    </citation>
    <scope>NUCLEOTIDE SEQUENCE [LARGE SCALE GENOMIC DNA]</scope>
    <source>
        <strain evidence="13">LMG 29318</strain>
    </source>
</reference>
<dbReference type="PANTHER" id="PTHR34501">
    <property type="entry name" value="PROTEIN YDDL-RELATED"/>
    <property type="match status" value="1"/>
</dbReference>
<evidence type="ECO:0000313" key="13">
    <source>
        <dbReference type="EMBL" id="SAK57646.1"/>
    </source>
</evidence>
<dbReference type="Gene3D" id="2.40.160.10">
    <property type="entry name" value="Porin"/>
    <property type="match status" value="1"/>
</dbReference>
<dbReference type="RefSeq" id="WP_061124168.1">
    <property type="nucleotide sequence ID" value="NZ_FCOF02000008.1"/>
</dbReference>
<dbReference type="PRINTS" id="PR00184">
    <property type="entry name" value="NEISSPPORIN"/>
</dbReference>
<comment type="subcellular location">
    <subcellularLocation>
        <location evidence="1">Cell outer membrane</location>
        <topology evidence="1">Multi-pass membrane protein</topology>
    </subcellularLocation>
</comment>
<keyword evidence="10" id="KW-0998">Cell outer membrane</keyword>
<dbReference type="GO" id="GO:0046930">
    <property type="term" value="C:pore complex"/>
    <property type="evidence" value="ECO:0007669"/>
    <property type="project" value="UniProtKB-KW"/>
</dbReference>
<dbReference type="CDD" id="cd00342">
    <property type="entry name" value="gram_neg_porins"/>
    <property type="match status" value="1"/>
</dbReference>
<evidence type="ECO:0000256" key="1">
    <source>
        <dbReference type="ARBA" id="ARBA00004571"/>
    </source>
</evidence>
<dbReference type="GO" id="GO:0006811">
    <property type="term" value="P:monoatomic ion transport"/>
    <property type="evidence" value="ECO:0007669"/>
    <property type="project" value="UniProtKB-KW"/>
</dbReference>
<keyword evidence="4" id="KW-1134">Transmembrane beta strand</keyword>
<evidence type="ECO:0000256" key="2">
    <source>
        <dbReference type="ARBA" id="ARBA00011233"/>
    </source>
</evidence>
<evidence type="ECO:0000256" key="8">
    <source>
        <dbReference type="ARBA" id="ARBA00023114"/>
    </source>
</evidence>
<evidence type="ECO:0000256" key="7">
    <source>
        <dbReference type="ARBA" id="ARBA00023065"/>
    </source>
</evidence>
<sequence>MRFIRKGVVGVTLAIAAGSAAAQSSVTLYGVADAFIQWFNNGGTQSWSMRSGGNTGSMFGLKGTEDLGGGLKALFTVENGYNLNNGTFLADSSAMFYRQAWVGLTHEKYGTLSLGRQYQPTFWALYPADPFRANEVLSPIAAMATSFDRNTMATATAGGRSSNAIVYKSPQVSGFQLWSMYALAATVTQPYPQSVGNLLDIAGTYSGYGLYVGMAYQFQHPGSKSIPGLPTAVNTVSVQHFTGALAYRIGIVNLQFTYAYHKPQDAAAGSVAARLNAANPFSVAQVGATIQATPADAIEISGFQRLVRGVHDNTWGIQVGEDHALSKRTSLYARAGYMKNNGLATTSWPGLSAVGPGEKQILVGAGVSHRF</sequence>